<keyword evidence="3" id="KW-1185">Reference proteome</keyword>
<protein>
    <recommendedName>
        <fullName evidence="4">AsmA-like C-terminal domain-containing protein</fullName>
    </recommendedName>
</protein>
<reference evidence="2 3" key="2">
    <citation type="submission" date="2020-05" db="EMBL/GenBank/DDBJ databases">
        <authorList>
            <person name="Khan S.A."/>
            <person name="Jeon C.O."/>
            <person name="Chun B.H."/>
        </authorList>
    </citation>
    <scope>NUCLEOTIDE SEQUENCE [LARGE SCALE GENOMIC DNA]</scope>
    <source>
        <strain evidence="2 3">H242</strain>
    </source>
</reference>
<gene>
    <name evidence="2" type="ORF">HK414_08495</name>
</gene>
<accession>A0ABX6P3H2</accession>
<evidence type="ECO:0000313" key="3">
    <source>
        <dbReference type="Proteomes" id="UP000500826"/>
    </source>
</evidence>
<dbReference type="Proteomes" id="UP000500826">
    <property type="component" value="Chromosome"/>
</dbReference>
<evidence type="ECO:0000313" key="2">
    <source>
        <dbReference type="EMBL" id="QJW83975.1"/>
    </source>
</evidence>
<name>A0ABX6P3H2_9BURK</name>
<sequence length="274" mass="28721">MRNAIPGPWDAKRLPLASAGAEGEWRSGTALVRSLQAQLGGGSIEGNGAREGGGWNFSGKVDDVDPSQLHGAMAPLPLSGPIKARGEAGAVDFDVALEAGAARRAPPARKPDPGGQAAWLVALELREATAKGRYAGDSLTLEPVRIRTSDALLEGQLALQVKAMAGTGKLQLRAPGIRARPTAAFRKRAARARWKWRRATSRRRSNGCGAFPVSARCWPACNCAATPMRGWRGKAAGAIPPCRAASERPACSGRPPPAAPTSRRRGCCGRPRSS</sequence>
<feature type="region of interest" description="Disordered" evidence="1">
    <location>
        <begin position="236"/>
        <end position="274"/>
    </location>
</feature>
<proteinExistence type="predicted"/>
<dbReference type="EMBL" id="CP053418">
    <property type="protein sequence ID" value="QJW83975.1"/>
    <property type="molecule type" value="Genomic_DNA"/>
</dbReference>
<organism evidence="2 3">
    <name type="scientific">Ramlibacter terrae</name>
    <dbReference type="NCBI Taxonomy" id="2732511"/>
    <lineage>
        <taxon>Bacteria</taxon>
        <taxon>Pseudomonadati</taxon>
        <taxon>Pseudomonadota</taxon>
        <taxon>Betaproteobacteria</taxon>
        <taxon>Burkholderiales</taxon>
        <taxon>Comamonadaceae</taxon>
        <taxon>Ramlibacter</taxon>
    </lineage>
</organism>
<evidence type="ECO:0000256" key="1">
    <source>
        <dbReference type="SAM" id="MobiDB-lite"/>
    </source>
</evidence>
<evidence type="ECO:0008006" key="4">
    <source>
        <dbReference type="Google" id="ProtNLM"/>
    </source>
</evidence>
<feature type="compositionally biased region" description="Basic residues" evidence="1">
    <location>
        <begin position="262"/>
        <end position="274"/>
    </location>
</feature>
<reference evidence="2 3" key="1">
    <citation type="submission" date="2020-05" db="EMBL/GenBank/DDBJ databases">
        <title>Ramlibacter rhizophilus sp. nov., isolated from rhizosphere soil of national flower Mugunghwa from South Korea.</title>
        <authorList>
            <person name="Zheng-Fei Y."/>
            <person name="Huan T."/>
        </authorList>
    </citation>
    <scope>NUCLEOTIDE SEQUENCE [LARGE SCALE GENOMIC DNA]</scope>
    <source>
        <strain evidence="2 3">H242</strain>
    </source>
</reference>